<protein>
    <submittedName>
        <fullName evidence="2">Uncharacterized protein</fullName>
    </submittedName>
</protein>
<dbReference type="EMBL" id="CAJVCH010172797">
    <property type="protein sequence ID" value="CAG7729049.1"/>
    <property type="molecule type" value="Genomic_DNA"/>
</dbReference>
<sequence length="239" mass="26953">MASNELVAVLHFFALCSCFFGMYYVHLNCSPVLCMVYTGCWFMTSGVANFAGFLSILFSFTDSDPNKARSHYALQYHYLFAWISCIVGYPAFVSSTWMAYYPSVAAHAYVALAVIPLIAWLQRQGDLIIFTTQFVTMFSILSHMYISILSENHWCFAGACVMLLNLILVSTPTRYAVLGFSAREAFLISSTVTSYLLAQGVEQMSVKHKESEDVWFFAILMELGTQLFTMKEEDEGDLD</sequence>
<gene>
    <name evidence="2" type="ORF">AFUS01_LOCUS17789</name>
</gene>
<feature type="transmembrane region" description="Helical" evidence="1">
    <location>
        <begin position="32"/>
        <end position="60"/>
    </location>
</feature>
<dbReference type="OrthoDB" id="10569470at2759"/>
<evidence type="ECO:0000313" key="2">
    <source>
        <dbReference type="EMBL" id="CAG7729049.1"/>
    </source>
</evidence>
<feature type="transmembrane region" description="Helical" evidence="1">
    <location>
        <begin position="6"/>
        <end position="25"/>
    </location>
</feature>
<evidence type="ECO:0000256" key="1">
    <source>
        <dbReference type="SAM" id="Phobius"/>
    </source>
</evidence>
<name>A0A8J2P2W7_9HEXA</name>
<proteinExistence type="predicted"/>
<dbReference type="AlphaFoldDB" id="A0A8J2P2W7"/>
<feature type="transmembrane region" description="Helical" evidence="1">
    <location>
        <begin position="99"/>
        <end position="121"/>
    </location>
</feature>
<dbReference type="Proteomes" id="UP000708208">
    <property type="component" value="Unassembled WGS sequence"/>
</dbReference>
<accession>A0A8J2P2W7</accession>
<evidence type="ECO:0000313" key="3">
    <source>
        <dbReference type="Proteomes" id="UP000708208"/>
    </source>
</evidence>
<keyword evidence="3" id="KW-1185">Reference proteome</keyword>
<organism evidence="2 3">
    <name type="scientific">Allacma fusca</name>
    <dbReference type="NCBI Taxonomy" id="39272"/>
    <lineage>
        <taxon>Eukaryota</taxon>
        <taxon>Metazoa</taxon>
        <taxon>Ecdysozoa</taxon>
        <taxon>Arthropoda</taxon>
        <taxon>Hexapoda</taxon>
        <taxon>Collembola</taxon>
        <taxon>Symphypleona</taxon>
        <taxon>Sminthuridae</taxon>
        <taxon>Allacma</taxon>
    </lineage>
</organism>
<keyword evidence="1" id="KW-0812">Transmembrane</keyword>
<keyword evidence="1" id="KW-1133">Transmembrane helix</keyword>
<keyword evidence="1" id="KW-0472">Membrane</keyword>
<feature type="transmembrane region" description="Helical" evidence="1">
    <location>
        <begin position="153"/>
        <end position="169"/>
    </location>
</feature>
<feature type="transmembrane region" description="Helical" evidence="1">
    <location>
        <begin position="127"/>
        <end position="146"/>
    </location>
</feature>
<comment type="caution">
    <text evidence="2">The sequence shown here is derived from an EMBL/GenBank/DDBJ whole genome shotgun (WGS) entry which is preliminary data.</text>
</comment>
<reference evidence="2" key="1">
    <citation type="submission" date="2021-06" db="EMBL/GenBank/DDBJ databases">
        <authorList>
            <person name="Hodson N. C."/>
            <person name="Mongue J. A."/>
            <person name="Jaron S. K."/>
        </authorList>
    </citation>
    <scope>NUCLEOTIDE SEQUENCE</scope>
</reference>
<feature type="transmembrane region" description="Helical" evidence="1">
    <location>
        <begin position="72"/>
        <end position="92"/>
    </location>
</feature>